<reference evidence="2 3" key="1">
    <citation type="journal article" date="2018" name="Nat. Ecol. Evol.">
        <title>Pezizomycetes genomes reveal the molecular basis of ectomycorrhizal truffle lifestyle.</title>
        <authorList>
            <person name="Murat C."/>
            <person name="Payen T."/>
            <person name="Noel B."/>
            <person name="Kuo A."/>
            <person name="Morin E."/>
            <person name="Chen J."/>
            <person name="Kohler A."/>
            <person name="Krizsan K."/>
            <person name="Balestrini R."/>
            <person name="Da Silva C."/>
            <person name="Montanini B."/>
            <person name="Hainaut M."/>
            <person name="Levati E."/>
            <person name="Barry K.W."/>
            <person name="Belfiori B."/>
            <person name="Cichocki N."/>
            <person name="Clum A."/>
            <person name="Dockter R.B."/>
            <person name="Fauchery L."/>
            <person name="Guy J."/>
            <person name="Iotti M."/>
            <person name="Le Tacon F."/>
            <person name="Lindquist E.A."/>
            <person name="Lipzen A."/>
            <person name="Malagnac F."/>
            <person name="Mello A."/>
            <person name="Molinier V."/>
            <person name="Miyauchi S."/>
            <person name="Poulain J."/>
            <person name="Riccioni C."/>
            <person name="Rubini A."/>
            <person name="Sitrit Y."/>
            <person name="Splivallo R."/>
            <person name="Traeger S."/>
            <person name="Wang M."/>
            <person name="Zifcakova L."/>
            <person name="Wipf D."/>
            <person name="Zambonelli A."/>
            <person name="Paolocci F."/>
            <person name="Nowrousian M."/>
            <person name="Ottonello S."/>
            <person name="Baldrian P."/>
            <person name="Spatafora J.W."/>
            <person name="Henrissat B."/>
            <person name="Nagy L.G."/>
            <person name="Aury J.M."/>
            <person name="Wincker P."/>
            <person name="Grigoriev I.V."/>
            <person name="Bonfante P."/>
            <person name="Martin F.M."/>
        </authorList>
    </citation>
    <scope>NUCLEOTIDE SEQUENCE [LARGE SCALE GENOMIC DNA]</scope>
    <source>
        <strain evidence="2 3">RN42</strain>
    </source>
</reference>
<evidence type="ECO:0000313" key="3">
    <source>
        <dbReference type="Proteomes" id="UP000275078"/>
    </source>
</evidence>
<feature type="region of interest" description="Disordered" evidence="1">
    <location>
        <begin position="1"/>
        <end position="39"/>
    </location>
</feature>
<keyword evidence="3" id="KW-1185">Reference proteome</keyword>
<evidence type="ECO:0000256" key="1">
    <source>
        <dbReference type="SAM" id="MobiDB-lite"/>
    </source>
</evidence>
<evidence type="ECO:0000313" key="2">
    <source>
        <dbReference type="EMBL" id="RPA77509.1"/>
    </source>
</evidence>
<sequence length="297" mass="32710">MSTSKSPHSPAGAAPITPPPSSPPASPSPPNAQAKPRKQMQPHLFTTSLDPTSFYNTQDHLVEDEGLAARLRIPIGIPMMEFGVLDNPEPYTKTLIQITTMPSNPPPINTSDSTSTSTILEPTKPTSTPMPHSFSTTLRAESLTHFLRLPLGYIVYVAPDEPMPITCSCCLTPLKEDTPYILCEADGCIKNTSGSPFCNTDALFGATKGVRCLPCVRSCQVAMCGEWKSCERFEMVSEQEETYVRNRELREERRRKKVEKKISKGKRERAGGERKKTLLEMAIEAALRGEVEVQSAE</sequence>
<organism evidence="2 3">
    <name type="scientific">Ascobolus immersus RN42</name>
    <dbReference type="NCBI Taxonomy" id="1160509"/>
    <lineage>
        <taxon>Eukaryota</taxon>
        <taxon>Fungi</taxon>
        <taxon>Dikarya</taxon>
        <taxon>Ascomycota</taxon>
        <taxon>Pezizomycotina</taxon>
        <taxon>Pezizomycetes</taxon>
        <taxon>Pezizales</taxon>
        <taxon>Ascobolaceae</taxon>
        <taxon>Ascobolus</taxon>
    </lineage>
</organism>
<name>A0A3N4HUZ9_ASCIM</name>
<dbReference type="AlphaFoldDB" id="A0A3N4HUZ9"/>
<protein>
    <submittedName>
        <fullName evidence="2">Uncharacterized protein</fullName>
    </submittedName>
</protein>
<feature type="compositionally biased region" description="Pro residues" evidence="1">
    <location>
        <begin position="16"/>
        <end position="30"/>
    </location>
</feature>
<feature type="region of interest" description="Disordered" evidence="1">
    <location>
        <begin position="102"/>
        <end position="132"/>
    </location>
</feature>
<gene>
    <name evidence="2" type="ORF">BJ508DRAFT_310095</name>
</gene>
<proteinExistence type="predicted"/>
<feature type="compositionally biased region" description="Low complexity" evidence="1">
    <location>
        <begin position="109"/>
        <end position="119"/>
    </location>
</feature>
<dbReference type="Proteomes" id="UP000275078">
    <property type="component" value="Unassembled WGS sequence"/>
</dbReference>
<dbReference type="EMBL" id="ML119725">
    <property type="protein sequence ID" value="RPA77509.1"/>
    <property type="molecule type" value="Genomic_DNA"/>
</dbReference>
<accession>A0A3N4HUZ9</accession>